<name>A0AC34Q622_9BILA</name>
<accession>A0AC34Q622</accession>
<evidence type="ECO:0000313" key="1">
    <source>
        <dbReference type="Proteomes" id="UP000887576"/>
    </source>
</evidence>
<dbReference type="WBParaSite" id="JU765_v2.g13213.t1">
    <property type="protein sequence ID" value="JU765_v2.g13213.t1"/>
    <property type="gene ID" value="JU765_v2.g13213"/>
</dbReference>
<evidence type="ECO:0000313" key="2">
    <source>
        <dbReference type="WBParaSite" id="JU765_v2.g13213.t1"/>
    </source>
</evidence>
<organism evidence="1 2">
    <name type="scientific">Panagrolaimus sp. JU765</name>
    <dbReference type="NCBI Taxonomy" id="591449"/>
    <lineage>
        <taxon>Eukaryota</taxon>
        <taxon>Metazoa</taxon>
        <taxon>Ecdysozoa</taxon>
        <taxon>Nematoda</taxon>
        <taxon>Chromadorea</taxon>
        <taxon>Rhabditida</taxon>
        <taxon>Tylenchina</taxon>
        <taxon>Panagrolaimomorpha</taxon>
        <taxon>Panagrolaimoidea</taxon>
        <taxon>Panagrolaimidae</taxon>
        <taxon>Panagrolaimus</taxon>
    </lineage>
</organism>
<sequence>MPIKRDSNDNFSVTCANVVLVGEKKNAMYELVSNDGTSMKKSFGDYEILYERVKHKLPSGVDKPPKKKLFLAESRLLEKRKLWIEQFSAHLLNSEASNSHVLDFFAPFFGDKNENRIDLGPTERRSLKPRDFDIISVIGKGSFGSVYLTREKSTKKIYAMKVLGKEHIKMRNEEKHVMAERNVLKSNMNHPFLVSLYFSFQTKDKLYFILDYVNGGELFTHLQREKHFPEPRARFYAAEIGCALGYLHQNNIIYRDLKPENLLLDRYGHVVLTDFGLCKEGIALKDTTATFCGTPEYLAPEVIQKKHYDRTVDWWCLGSVLYEMLFGLPPFYSKNQKEMYDRILNQPLTISNMASPSSRDILKKLLHKDRHQRLGAKRDFEEIKEHAFFESISWEKLLKREIKPTFVPKVKGETDDSLVADEFKRLKPNIGSIIGATYNEPDAHFMGFTYNDRSHLEAN</sequence>
<proteinExistence type="predicted"/>
<protein>
    <submittedName>
        <fullName evidence="2">Uncharacterized protein</fullName>
    </submittedName>
</protein>
<dbReference type="Proteomes" id="UP000887576">
    <property type="component" value="Unplaced"/>
</dbReference>
<reference evidence="2" key="1">
    <citation type="submission" date="2022-11" db="UniProtKB">
        <authorList>
            <consortium name="WormBaseParasite"/>
        </authorList>
    </citation>
    <scope>IDENTIFICATION</scope>
</reference>